<evidence type="ECO:0000256" key="2">
    <source>
        <dbReference type="ARBA" id="ARBA00022475"/>
    </source>
</evidence>
<feature type="transmembrane region" description="Helical" evidence="6">
    <location>
        <begin position="128"/>
        <end position="148"/>
    </location>
</feature>
<evidence type="ECO:0000313" key="8">
    <source>
        <dbReference type="EMBL" id="GAN97918.1"/>
    </source>
</evidence>
<feature type="transmembrane region" description="Helical" evidence="6">
    <location>
        <begin position="181"/>
        <end position="200"/>
    </location>
</feature>
<feature type="transmembrane region" description="Helical" evidence="6">
    <location>
        <begin position="97"/>
        <end position="116"/>
    </location>
</feature>
<name>A0A0D6Q3N1_KOMEU</name>
<keyword evidence="5 6" id="KW-0472">Membrane</keyword>
<evidence type="ECO:0000259" key="7">
    <source>
        <dbReference type="Pfam" id="PF00892"/>
    </source>
</evidence>
<accession>A0A0D6Q3N1</accession>
<dbReference type="RefSeq" id="WP_019091582.1">
    <property type="nucleotide sequence ID" value="NZ_BANI01000275.1"/>
</dbReference>
<dbReference type="PANTHER" id="PTHR42920">
    <property type="entry name" value="OS03G0707200 PROTEIN-RELATED"/>
    <property type="match status" value="1"/>
</dbReference>
<dbReference type="SUPFAM" id="SSF103481">
    <property type="entry name" value="Multidrug resistance efflux transporter EmrE"/>
    <property type="match status" value="2"/>
</dbReference>
<dbReference type="EMBL" id="BANI01000275">
    <property type="protein sequence ID" value="GAN97918.1"/>
    <property type="molecule type" value="Genomic_DNA"/>
</dbReference>
<gene>
    <name evidence="8" type="ORF">Geu3261_0325_006</name>
</gene>
<feature type="transmembrane region" description="Helical" evidence="6">
    <location>
        <begin position="154"/>
        <end position="174"/>
    </location>
</feature>
<evidence type="ECO:0000256" key="3">
    <source>
        <dbReference type="ARBA" id="ARBA00022692"/>
    </source>
</evidence>
<evidence type="ECO:0000256" key="6">
    <source>
        <dbReference type="SAM" id="Phobius"/>
    </source>
</evidence>
<feature type="domain" description="EamA" evidence="7">
    <location>
        <begin position="13"/>
        <end position="139"/>
    </location>
</feature>
<feature type="transmembrane region" description="Helical" evidence="6">
    <location>
        <begin position="206"/>
        <end position="229"/>
    </location>
</feature>
<evidence type="ECO:0000256" key="1">
    <source>
        <dbReference type="ARBA" id="ARBA00004651"/>
    </source>
</evidence>
<comment type="caution">
    <text evidence="8">The sequence shown here is derived from an EMBL/GenBank/DDBJ whole genome shotgun (WGS) entry which is preliminary data.</text>
</comment>
<dbReference type="Proteomes" id="UP000032675">
    <property type="component" value="Unassembled WGS sequence"/>
</dbReference>
<comment type="subcellular location">
    <subcellularLocation>
        <location evidence="1">Cell membrane</location>
        <topology evidence="1">Multi-pass membrane protein</topology>
    </subcellularLocation>
</comment>
<keyword evidence="2" id="KW-1003">Cell membrane</keyword>
<dbReference type="InterPro" id="IPR051258">
    <property type="entry name" value="Diverse_Substrate_Transporter"/>
</dbReference>
<dbReference type="AlphaFoldDB" id="A0A0D6Q3N1"/>
<feature type="transmembrane region" description="Helical" evidence="6">
    <location>
        <begin position="37"/>
        <end position="56"/>
    </location>
</feature>
<evidence type="ECO:0000256" key="5">
    <source>
        <dbReference type="ARBA" id="ARBA00023136"/>
    </source>
</evidence>
<organism evidence="8 9">
    <name type="scientific">Komagataeibacter europaeus NBRC 3261</name>
    <dbReference type="NCBI Taxonomy" id="1234669"/>
    <lineage>
        <taxon>Bacteria</taxon>
        <taxon>Pseudomonadati</taxon>
        <taxon>Pseudomonadota</taxon>
        <taxon>Alphaproteobacteria</taxon>
        <taxon>Acetobacterales</taxon>
        <taxon>Acetobacteraceae</taxon>
        <taxon>Komagataeibacter</taxon>
    </lineage>
</organism>
<proteinExistence type="predicted"/>
<protein>
    <recommendedName>
        <fullName evidence="7">EamA domain-containing protein</fullName>
    </recommendedName>
</protein>
<dbReference type="PANTHER" id="PTHR42920:SF5">
    <property type="entry name" value="EAMA DOMAIN-CONTAINING PROTEIN"/>
    <property type="match status" value="1"/>
</dbReference>
<feature type="transmembrane region" description="Helical" evidence="6">
    <location>
        <begin position="12"/>
        <end position="31"/>
    </location>
</feature>
<keyword evidence="3 6" id="KW-0812">Transmembrane</keyword>
<feature type="transmembrane region" description="Helical" evidence="6">
    <location>
        <begin position="68"/>
        <end position="85"/>
    </location>
</feature>
<evidence type="ECO:0000256" key="4">
    <source>
        <dbReference type="ARBA" id="ARBA00022989"/>
    </source>
</evidence>
<dbReference type="GO" id="GO:0005886">
    <property type="term" value="C:plasma membrane"/>
    <property type="evidence" value="ECO:0007669"/>
    <property type="project" value="UniProtKB-SubCell"/>
</dbReference>
<reference evidence="8 9" key="1">
    <citation type="submission" date="2012-11" db="EMBL/GenBank/DDBJ databases">
        <title>Whole genome sequence of Gluconacetobacter europaeus NBRC3261.</title>
        <authorList>
            <person name="Azuma Y."/>
            <person name="Higashiura N."/>
            <person name="Hirakawa H."/>
            <person name="Matsushita K."/>
        </authorList>
    </citation>
    <scope>NUCLEOTIDE SEQUENCE [LARGE SCALE GENOMIC DNA]</scope>
    <source>
        <strain evidence="8 9">NBRC 3261</strain>
    </source>
</reference>
<feature type="domain" description="EamA" evidence="7">
    <location>
        <begin position="151"/>
        <end position="279"/>
    </location>
</feature>
<keyword evidence="4 6" id="KW-1133">Transmembrane helix</keyword>
<sequence length="296" mass="30751">MASLIRVSRQEVALMAVTFFWGGTFLAVHLVQQYCGPLFFVGVRFGTASLMGIAVFHRMLRGVTAAEIRAGTAIGLCMCVAYVSQTYGLRTISSSRSAFLTALYVPMVPLLQWVVLRRPPHVMSWVGIGLAFCGLMLLSGTGAVSGAFGPGEAATLLGALATTGEIILIGRFAGRGDSRRITVVQLVVTGVLALAAMPVMGESLPAFSWAWVAGGVGLGAASVLIQLTMNWAQKAVSPTRATIIYAGEPVWGGLVGWIAGDVLPATSVAGAACIVAGVLASELRLPARKRGPDASS</sequence>
<dbReference type="Pfam" id="PF00892">
    <property type="entry name" value="EamA"/>
    <property type="match status" value="2"/>
</dbReference>
<dbReference type="InterPro" id="IPR000620">
    <property type="entry name" value="EamA_dom"/>
</dbReference>
<evidence type="ECO:0000313" key="9">
    <source>
        <dbReference type="Proteomes" id="UP000032675"/>
    </source>
</evidence>
<dbReference type="InterPro" id="IPR037185">
    <property type="entry name" value="EmrE-like"/>
</dbReference>